<dbReference type="PANTHER" id="PTHR11999:SF167">
    <property type="entry name" value="AROMATIC-L-AMINO-ACID DECARBOXYLASE"/>
    <property type="match status" value="1"/>
</dbReference>
<dbReference type="Gene3D" id="3.90.1150.10">
    <property type="entry name" value="Aspartate Aminotransferase, domain 1"/>
    <property type="match status" value="1"/>
</dbReference>
<accession>A0A7J7JSE2</accession>
<keyword evidence="2" id="KW-0456">Lyase</keyword>
<comment type="subunit">
    <text evidence="1">Homodimer.</text>
</comment>
<dbReference type="InterPro" id="IPR010977">
    <property type="entry name" value="Aromatic_deC"/>
</dbReference>
<dbReference type="InterPro" id="IPR015422">
    <property type="entry name" value="PyrdxlP-dep_Trfase_small"/>
</dbReference>
<sequence length="69" mass="7920">MGLVCFRLKDTNAMNEALVKEINDVDRRIHLVPGEVDGTYFLRMAIASTKTTVEDVVFGWKVIRSVYRM</sequence>
<dbReference type="PANTHER" id="PTHR11999">
    <property type="entry name" value="GROUP II PYRIDOXAL-5-PHOSPHATE DECARBOXYLASE"/>
    <property type="match status" value="1"/>
</dbReference>
<dbReference type="GO" id="GO:0006584">
    <property type="term" value="P:catecholamine metabolic process"/>
    <property type="evidence" value="ECO:0007669"/>
    <property type="project" value="TreeGrafter"/>
</dbReference>
<comment type="caution">
    <text evidence="3">The sequence shown here is derived from an EMBL/GenBank/DDBJ whole genome shotgun (WGS) entry which is preliminary data.</text>
</comment>
<dbReference type="GO" id="GO:0004058">
    <property type="term" value="F:aromatic-L-amino-acid decarboxylase activity"/>
    <property type="evidence" value="ECO:0007669"/>
    <property type="project" value="TreeGrafter"/>
</dbReference>
<keyword evidence="2" id="KW-0210">Decarboxylase</keyword>
<dbReference type="SUPFAM" id="SSF53383">
    <property type="entry name" value="PLP-dependent transferases"/>
    <property type="match status" value="1"/>
</dbReference>
<evidence type="ECO:0000256" key="1">
    <source>
        <dbReference type="ARBA" id="ARBA00011738"/>
    </source>
</evidence>
<dbReference type="Proteomes" id="UP000593567">
    <property type="component" value="Unassembled WGS sequence"/>
</dbReference>
<reference evidence="3" key="1">
    <citation type="submission" date="2020-06" db="EMBL/GenBank/DDBJ databases">
        <title>Draft genome of Bugula neritina, a colonial animal packing powerful symbionts and potential medicines.</title>
        <authorList>
            <person name="Rayko M."/>
        </authorList>
    </citation>
    <scope>NUCLEOTIDE SEQUENCE [LARGE SCALE GENOMIC DNA]</scope>
    <source>
        <strain evidence="3">Kwan_BN1</strain>
    </source>
</reference>
<dbReference type="OrthoDB" id="639767at2759"/>
<organism evidence="3 4">
    <name type="scientific">Bugula neritina</name>
    <name type="common">Brown bryozoan</name>
    <name type="synonym">Sertularia neritina</name>
    <dbReference type="NCBI Taxonomy" id="10212"/>
    <lineage>
        <taxon>Eukaryota</taxon>
        <taxon>Metazoa</taxon>
        <taxon>Spiralia</taxon>
        <taxon>Lophotrochozoa</taxon>
        <taxon>Bryozoa</taxon>
        <taxon>Gymnolaemata</taxon>
        <taxon>Cheilostomatida</taxon>
        <taxon>Flustrina</taxon>
        <taxon>Buguloidea</taxon>
        <taxon>Bugulidae</taxon>
        <taxon>Bugula</taxon>
    </lineage>
</organism>
<protein>
    <submittedName>
        <fullName evidence="3">DDC</fullName>
    </submittedName>
</protein>
<evidence type="ECO:0000313" key="4">
    <source>
        <dbReference type="Proteomes" id="UP000593567"/>
    </source>
</evidence>
<name>A0A7J7JSE2_BUGNE</name>
<dbReference type="InterPro" id="IPR015424">
    <property type="entry name" value="PyrdxlP-dep_Trfase"/>
</dbReference>
<proteinExistence type="predicted"/>
<keyword evidence="4" id="KW-1185">Reference proteome</keyword>
<evidence type="ECO:0000256" key="2">
    <source>
        <dbReference type="ARBA" id="ARBA00022793"/>
    </source>
</evidence>
<dbReference type="GO" id="GO:0042427">
    <property type="term" value="P:serotonin biosynthetic process"/>
    <property type="evidence" value="ECO:0007669"/>
    <property type="project" value="TreeGrafter"/>
</dbReference>
<gene>
    <name evidence="3" type="ORF">EB796_013348</name>
</gene>
<dbReference type="GO" id="GO:0005737">
    <property type="term" value="C:cytoplasm"/>
    <property type="evidence" value="ECO:0007669"/>
    <property type="project" value="TreeGrafter"/>
</dbReference>
<dbReference type="EMBL" id="VXIV02001960">
    <property type="protein sequence ID" value="KAF6028348.1"/>
    <property type="molecule type" value="Genomic_DNA"/>
</dbReference>
<dbReference type="AlphaFoldDB" id="A0A7J7JSE2"/>
<evidence type="ECO:0000313" key="3">
    <source>
        <dbReference type="EMBL" id="KAF6028348.1"/>
    </source>
</evidence>